<dbReference type="InterPro" id="IPR043901">
    <property type="entry name" value="DUF5787"/>
</dbReference>
<sequence length="354" mass="40403">MRAVTAAPSSEFEFELLVCQWVEREWPPGGERDADRAVLVARQLGTKRRRWDTIAIEADRAALRRRANFGFQHLDGDLLHVIQNAPAGWAWYRDALPDPGYSWRYVREAIHEADDRGILDVRRDGNRIEIRRKWVYPDWVDRIVAIENKPDLDASAARALRPQLERDVALALADEAWVATTATGERVEPAILEDISVEAGVLVVDPGERSASVAWHPRSLDVDAPGTRIEDRADDADSEYVQSAGTFEYVDPERKRELRLRIAERAYERGWRSFIDSMRPDCRHFELRDAEGQLLPHCAAKGCTQTSAECSGSCSEYEPEPPAWRQRGWPIEGGPGKRLRQLLAERRRRHRPGL</sequence>
<organism evidence="2 3">
    <name type="scientific">Natronoarchaeum mannanilyticum</name>
    <dbReference type="NCBI Taxonomy" id="926360"/>
    <lineage>
        <taxon>Archaea</taxon>
        <taxon>Methanobacteriati</taxon>
        <taxon>Methanobacteriota</taxon>
        <taxon>Stenosarchaea group</taxon>
        <taxon>Halobacteria</taxon>
        <taxon>Halobacteriales</taxon>
        <taxon>Natronoarchaeaceae</taxon>
    </lineage>
</organism>
<dbReference type="Pfam" id="PF19100">
    <property type="entry name" value="DUF5787"/>
    <property type="match status" value="1"/>
</dbReference>
<name>A0AAV3T4A3_9EURY</name>
<dbReference type="AlphaFoldDB" id="A0AAV3T4A3"/>
<accession>A0AAV3T4A3</accession>
<feature type="region of interest" description="Disordered" evidence="1">
    <location>
        <begin position="317"/>
        <end position="336"/>
    </location>
</feature>
<evidence type="ECO:0000313" key="3">
    <source>
        <dbReference type="Proteomes" id="UP001500420"/>
    </source>
</evidence>
<evidence type="ECO:0000256" key="1">
    <source>
        <dbReference type="SAM" id="MobiDB-lite"/>
    </source>
</evidence>
<protein>
    <submittedName>
        <fullName evidence="2">DUF5787 family protein</fullName>
    </submittedName>
</protein>
<dbReference type="Proteomes" id="UP001500420">
    <property type="component" value="Unassembled WGS sequence"/>
</dbReference>
<reference evidence="2 3" key="1">
    <citation type="journal article" date="2019" name="Int. J. Syst. Evol. Microbiol.">
        <title>The Global Catalogue of Microorganisms (GCM) 10K type strain sequencing project: providing services to taxonomists for standard genome sequencing and annotation.</title>
        <authorList>
            <consortium name="The Broad Institute Genomics Platform"/>
            <consortium name="The Broad Institute Genome Sequencing Center for Infectious Disease"/>
            <person name="Wu L."/>
            <person name="Ma J."/>
        </authorList>
    </citation>
    <scope>NUCLEOTIDE SEQUENCE [LARGE SCALE GENOMIC DNA]</scope>
    <source>
        <strain evidence="2 3">JCM 16328</strain>
    </source>
</reference>
<proteinExistence type="predicted"/>
<comment type="caution">
    <text evidence="2">The sequence shown here is derived from an EMBL/GenBank/DDBJ whole genome shotgun (WGS) entry which is preliminary data.</text>
</comment>
<keyword evidence="3" id="KW-1185">Reference proteome</keyword>
<dbReference type="EMBL" id="BAAADV010000001">
    <property type="protein sequence ID" value="GAA0661935.1"/>
    <property type="molecule type" value="Genomic_DNA"/>
</dbReference>
<gene>
    <name evidence="2" type="ORF">GCM10009020_02820</name>
</gene>
<evidence type="ECO:0000313" key="2">
    <source>
        <dbReference type="EMBL" id="GAA0661935.1"/>
    </source>
</evidence>